<sequence length="441" mass="50456">MQPTKSRVPFTFHPDFPENFGKSNNHMLSRKHTSCVTLTSSWKVVIKNSIMSARAFQLVWKLSPALRSSSRIPIYLVSSHLNTSTVTANIFEPLPRKDLITRFKSKLRDRQFLPGSTGGGFPEFLAEPRDLFPLAVRVNDSTKSSLAELTAKCMEYVEENFSRSPAILFRGLPAKSAEDFSTIAQAIQGQTMTYEGGTAFRTQIDKDVGTYTASIDPPSYTIEPHNEMAFNELFPHKVFFFCLKEPADGCGGETPLVKNSELISKLDPGILQKFEEKQIRYVRYLPDKTRHEYMNWQHAFATEDREDVEPRAKDQGYNVTWDSDGDLYLWQVRPAFIRHPVTNEKIWFNQAHSHHGSYYKAMPTFYGQEIPDDKFPCHVYYGDGSVIEPETIQHIRIKSWECAVGFQWRNGDLLVLDNLAVQHSRIGFTGDRRMLAYLTAN</sequence>
<reference evidence="3 4" key="1">
    <citation type="submission" date="2022-05" db="EMBL/GenBank/DDBJ databases">
        <authorList>
            <consortium name="Genoscope - CEA"/>
            <person name="William W."/>
        </authorList>
    </citation>
    <scope>NUCLEOTIDE SEQUENCE [LARGE SCALE GENOMIC DNA]</scope>
</reference>
<evidence type="ECO:0000313" key="4">
    <source>
        <dbReference type="Proteomes" id="UP001159427"/>
    </source>
</evidence>
<dbReference type="InterPro" id="IPR042098">
    <property type="entry name" value="TauD-like_sf"/>
</dbReference>
<proteinExistence type="predicted"/>
<evidence type="ECO:0000256" key="1">
    <source>
        <dbReference type="ARBA" id="ARBA00023002"/>
    </source>
</evidence>
<keyword evidence="4" id="KW-1185">Reference proteome</keyword>
<organism evidence="3 4">
    <name type="scientific">Porites evermanni</name>
    <dbReference type="NCBI Taxonomy" id="104178"/>
    <lineage>
        <taxon>Eukaryota</taxon>
        <taxon>Metazoa</taxon>
        <taxon>Cnidaria</taxon>
        <taxon>Anthozoa</taxon>
        <taxon>Hexacorallia</taxon>
        <taxon>Scleractinia</taxon>
        <taxon>Fungiina</taxon>
        <taxon>Poritidae</taxon>
        <taxon>Porites</taxon>
    </lineage>
</organism>
<comment type="caution">
    <text evidence="3">The sequence shown here is derived from an EMBL/GenBank/DDBJ whole genome shotgun (WGS) entry which is preliminary data.</text>
</comment>
<dbReference type="PANTHER" id="PTHR10696">
    <property type="entry name" value="GAMMA-BUTYROBETAINE HYDROXYLASE-RELATED"/>
    <property type="match status" value="1"/>
</dbReference>
<gene>
    <name evidence="3" type="ORF">PEVE_00022575</name>
</gene>
<evidence type="ECO:0000313" key="3">
    <source>
        <dbReference type="EMBL" id="CAH3015880.1"/>
    </source>
</evidence>
<dbReference type="EMBL" id="CALNXI010000030">
    <property type="protein sequence ID" value="CAH3015880.1"/>
    <property type="molecule type" value="Genomic_DNA"/>
</dbReference>
<dbReference type="PANTHER" id="PTHR10696:SF21">
    <property type="entry name" value="TAUD_TFDA-LIKE DOMAIN-CONTAINING PROTEIN"/>
    <property type="match status" value="1"/>
</dbReference>
<dbReference type="Pfam" id="PF02668">
    <property type="entry name" value="TauD"/>
    <property type="match status" value="1"/>
</dbReference>
<dbReference type="InterPro" id="IPR003819">
    <property type="entry name" value="TauD/TfdA-like"/>
</dbReference>
<name>A0ABN8LK15_9CNID</name>
<dbReference type="InterPro" id="IPR050411">
    <property type="entry name" value="AlphaKG_dependent_hydroxylases"/>
</dbReference>
<dbReference type="SUPFAM" id="SSF51197">
    <property type="entry name" value="Clavaminate synthase-like"/>
    <property type="match status" value="1"/>
</dbReference>
<keyword evidence="1" id="KW-0560">Oxidoreductase</keyword>
<evidence type="ECO:0000259" key="2">
    <source>
        <dbReference type="Pfam" id="PF02668"/>
    </source>
</evidence>
<dbReference type="Gene3D" id="3.60.130.10">
    <property type="entry name" value="Clavaminate synthase-like"/>
    <property type="match status" value="1"/>
</dbReference>
<protein>
    <recommendedName>
        <fullName evidence="2">TauD/TfdA-like domain-containing protein</fullName>
    </recommendedName>
</protein>
<dbReference type="Proteomes" id="UP001159427">
    <property type="component" value="Unassembled WGS sequence"/>
</dbReference>
<accession>A0ABN8LK15</accession>
<feature type="domain" description="TauD/TfdA-like" evidence="2">
    <location>
        <begin position="147"/>
        <end position="435"/>
    </location>
</feature>